<reference evidence="16" key="2">
    <citation type="submission" date="2014-07" db="EMBL/GenBank/DDBJ databases">
        <authorList>
            <person name="Hull J."/>
        </authorList>
    </citation>
    <scope>NUCLEOTIDE SEQUENCE</scope>
</reference>
<evidence type="ECO:0000256" key="14">
    <source>
        <dbReference type="ARBA" id="ARBA00023242"/>
    </source>
</evidence>
<evidence type="ECO:0000256" key="4">
    <source>
        <dbReference type="ARBA" id="ARBA00008372"/>
    </source>
</evidence>
<dbReference type="InterPro" id="IPR012337">
    <property type="entry name" value="RNaseH-like_sf"/>
</dbReference>
<dbReference type="Gene3D" id="3.30.420.10">
    <property type="entry name" value="Ribonuclease H-like superfamily/Ribonuclease H"/>
    <property type="match status" value="1"/>
</dbReference>
<evidence type="ECO:0000256" key="13">
    <source>
        <dbReference type="ARBA" id="ARBA00023163"/>
    </source>
</evidence>
<keyword evidence="12" id="KW-0805">Transcription regulation</keyword>
<gene>
    <name evidence="16" type="primary">Cnot7_2</name>
    <name evidence="15" type="synonym">Cnot7_0</name>
    <name evidence="18" type="synonym">Cnot7_1</name>
    <name evidence="16" type="ORF">CM83_8000</name>
    <name evidence="15" type="ORF">CM83_8006</name>
    <name evidence="18" type="ORF">g.43015</name>
    <name evidence="17" type="ORF">g.43027</name>
</gene>
<evidence type="ECO:0000256" key="1">
    <source>
        <dbReference type="ARBA" id="ARBA00001663"/>
    </source>
</evidence>
<keyword evidence="8" id="KW-0479">Metal-binding</keyword>
<evidence type="ECO:0000256" key="9">
    <source>
        <dbReference type="ARBA" id="ARBA00022801"/>
    </source>
</evidence>
<dbReference type="InterPro" id="IPR006941">
    <property type="entry name" value="RNase_CAF1"/>
</dbReference>
<dbReference type="AlphaFoldDB" id="A0A0A9ZCZ9"/>
<keyword evidence="10" id="KW-0269">Exonuclease</keyword>
<dbReference type="GO" id="GO:0005634">
    <property type="term" value="C:nucleus"/>
    <property type="evidence" value="ECO:0007669"/>
    <property type="project" value="UniProtKB-SubCell"/>
</dbReference>
<name>A0A0A9ZCZ9_LYGHE</name>
<reference evidence="16" key="1">
    <citation type="journal article" date="2014" name="PLoS ONE">
        <title>Transcriptome-Based Identification of ABC Transporters in the Western Tarnished Plant Bug Lygus hesperus.</title>
        <authorList>
            <person name="Hull J.J."/>
            <person name="Chaney K."/>
            <person name="Geib S.M."/>
            <person name="Fabrick J.A."/>
            <person name="Brent C.S."/>
            <person name="Walsh D."/>
            <person name="Lavine L.C."/>
        </authorList>
    </citation>
    <scope>NUCLEOTIDE SEQUENCE</scope>
</reference>
<evidence type="ECO:0000313" key="18">
    <source>
        <dbReference type="EMBL" id="JAQ04513.1"/>
    </source>
</evidence>
<evidence type="ECO:0000313" key="17">
    <source>
        <dbReference type="EMBL" id="JAQ01961.1"/>
    </source>
</evidence>
<evidence type="ECO:0000256" key="7">
    <source>
        <dbReference type="ARBA" id="ARBA00022722"/>
    </source>
</evidence>
<evidence type="ECO:0000256" key="3">
    <source>
        <dbReference type="ARBA" id="ARBA00004496"/>
    </source>
</evidence>
<sequence>MDTEFPGVVARPTNPTSNHRYQTMRLNVNMCKIIQLGIFICDKDGNYIPNKCCWQFNFRFDEYDDLYAVESIDLLRNSGINFEELKVNGIDFEEFGEVLTTSGIVLNPRVRWISFHSGFDFGFLIKLLTSQMLPMDEEKFYELLNIYCPNIYDIKYITKSCNDLRGGLQKISETLNVTRVGPQHQAGSDSLMTAAAFFCMAVQYFEGRLDDQKYLGVIYGLGHTGTGNGLRKVPTPLPWSPYY</sequence>
<dbReference type="GO" id="GO:0046872">
    <property type="term" value="F:metal ion binding"/>
    <property type="evidence" value="ECO:0007669"/>
    <property type="project" value="UniProtKB-KW"/>
</dbReference>
<protein>
    <recommendedName>
        <fullName evidence="5">poly(A)-specific ribonuclease</fullName>
        <ecNumber evidence="5">3.1.13.4</ecNumber>
    </recommendedName>
</protein>
<evidence type="ECO:0000256" key="6">
    <source>
        <dbReference type="ARBA" id="ARBA00022490"/>
    </source>
</evidence>
<keyword evidence="7" id="KW-0540">Nuclease</keyword>
<evidence type="ECO:0000256" key="8">
    <source>
        <dbReference type="ARBA" id="ARBA00022723"/>
    </source>
</evidence>
<keyword evidence="6" id="KW-0963">Cytoplasm</keyword>
<evidence type="ECO:0000256" key="2">
    <source>
        <dbReference type="ARBA" id="ARBA00004123"/>
    </source>
</evidence>
<dbReference type="EMBL" id="GBHO01000507">
    <property type="protein sequence ID" value="JAG43097.1"/>
    <property type="molecule type" value="Transcribed_RNA"/>
</dbReference>
<dbReference type="GO" id="GO:0003723">
    <property type="term" value="F:RNA binding"/>
    <property type="evidence" value="ECO:0007669"/>
    <property type="project" value="UniProtKB-KW"/>
</dbReference>
<dbReference type="GO" id="GO:0005737">
    <property type="term" value="C:cytoplasm"/>
    <property type="evidence" value="ECO:0007669"/>
    <property type="project" value="UniProtKB-SubCell"/>
</dbReference>
<comment type="subcellular location">
    <subcellularLocation>
        <location evidence="3">Cytoplasm</location>
    </subcellularLocation>
    <subcellularLocation>
        <location evidence="2">Nucleus</location>
    </subcellularLocation>
</comment>
<evidence type="ECO:0000256" key="5">
    <source>
        <dbReference type="ARBA" id="ARBA00012161"/>
    </source>
</evidence>
<reference evidence="17" key="3">
    <citation type="journal article" date="2016" name="Gigascience">
        <title>De novo construction of an expanded transcriptome assembly for the western tarnished plant bug, Lygus hesperus.</title>
        <authorList>
            <person name="Tassone E.E."/>
            <person name="Geib S.M."/>
            <person name="Hall B."/>
            <person name="Fabrick J.A."/>
            <person name="Brent C.S."/>
            <person name="Hull J.J."/>
        </authorList>
    </citation>
    <scope>NUCLEOTIDE SEQUENCE</scope>
</reference>
<organism evidence="16">
    <name type="scientific">Lygus hesperus</name>
    <name type="common">Western plant bug</name>
    <dbReference type="NCBI Taxonomy" id="30085"/>
    <lineage>
        <taxon>Eukaryota</taxon>
        <taxon>Metazoa</taxon>
        <taxon>Ecdysozoa</taxon>
        <taxon>Arthropoda</taxon>
        <taxon>Hexapoda</taxon>
        <taxon>Insecta</taxon>
        <taxon>Pterygota</taxon>
        <taxon>Neoptera</taxon>
        <taxon>Paraneoptera</taxon>
        <taxon>Hemiptera</taxon>
        <taxon>Heteroptera</taxon>
        <taxon>Panheteroptera</taxon>
        <taxon>Cimicomorpha</taxon>
        <taxon>Miridae</taxon>
        <taxon>Mirini</taxon>
        <taxon>Lygus</taxon>
    </lineage>
</organism>
<comment type="similarity">
    <text evidence="4">Belongs to the CAF1 family.</text>
</comment>
<dbReference type="EC" id="3.1.13.4" evidence="5"/>
<accession>A0A0A9ZCZ9</accession>
<dbReference type="InterPro" id="IPR036397">
    <property type="entry name" value="RNaseH_sf"/>
</dbReference>
<dbReference type="Pfam" id="PF04857">
    <property type="entry name" value="CAF1"/>
    <property type="match status" value="2"/>
</dbReference>
<dbReference type="PANTHER" id="PTHR10797">
    <property type="entry name" value="CCR4-NOT TRANSCRIPTION COMPLEX SUBUNIT"/>
    <property type="match status" value="1"/>
</dbReference>
<evidence type="ECO:0000313" key="16">
    <source>
        <dbReference type="EMBL" id="JAG43097.1"/>
    </source>
</evidence>
<dbReference type="InterPro" id="IPR039637">
    <property type="entry name" value="CNOT7/CNOT8/Pop2"/>
</dbReference>
<proteinExistence type="inferred from homology"/>
<comment type="catalytic activity">
    <reaction evidence="1">
        <text>Exonucleolytic cleavage of poly(A) to 5'-AMP.</text>
        <dbReference type="EC" id="3.1.13.4"/>
    </reaction>
</comment>
<keyword evidence="9" id="KW-0378">Hydrolase</keyword>
<dbReference type="GO" id="GO:0004535">
    <property type="term" value="F:poly(A)-specific ribonuclease activity"/>
    <property type="evidence" value="ECO:0007669"/>
    <property type="project" value="UniProtKB-EC"/>
</dbReference>
<dbReference type="GO" id="GO:0030014">
    <property type="term" value="C:CCR4-NOT complex"/>
    <property type="evidence" value="ECO:0007669"/>
    <property type="project" value="InterPro"/>
</dbReference>
<keyword evidence="11" id="KW-0694">RNA-binding</keyword>
<dbReference type="EMBL" id="GDHC01014116">
    <property type="protein sequence ID" value="JAQ04513.1"/>
    <property type="molecule type" value="Transcribed_RNA"/>
</dbReference>
<evidence type="ECO:0000313" key="15">
    <source>
        <dbReference type="EMBL" id="JAG43095.1"/>
    </source>
</evidence>
<keyword evidence="13" id="KW-0804">Transcription</keyword>
<dbReference type="EMBL" id="GBHO01000509">
    <property type="protein sequence ID" value="JAG43095.1"/>
    <property type="molecule type" value="Transcribed_RNA"/>
</dbReference>
<dbReference type="EMBL" id="GDHC01016668">
    <property type="protein sequence ID" value="JAQ01961.1"/>
    <property type="molecule type" value="Transcribed_RNA"/>
</dbReference>
<keyword evidence="14" id="KW-0539">Nucleus</keyword>
<evidence type="ECO:0000256" key="12">
    <source>
        <dbReference type="ARBA" id="ARBA00023015"/>
    </source>
</evidence>
<evidence type="ECO:0000256" key="11">
    <source>
        <dbReference type="ARBA" id="ARBA00022884"/>
    </source>
</evidence>
<evidence type="ECO:0000256" key="10">
    <source>
        <dbReference type="ARBA" id="ARBA00022839"/>
    </source>
</evidence>
<dbReference type="SUPFAM" id="SSF53098">
    <property type="entry name" value="Ribonuclease H-like"/>
    <property type="match status" value="1"/>
</dbReference>